<dbReference type="Pfam" id="PF10421">
    <property type="entry name" value="OAS1_C"/>
    <property type="match status" value="1"/>
</dbReference>
<evidence type="ECO:0000259" key="2">
    <source>
        <dbReference type="Pfam" id="PF01909"/>
    </source>
</evidence>
<accession>A0A914BK30</accession>
<dbReference type="PROSITE" id="PS50152">
    <property type="entry name" value="25A_SYNTH_3"/>
    <property type="match status" value="1"/>
</dbReference>
<dbReference type="SUPFAM" id="SSF81631">
    <property type="entry name" value="PAP/OAS1 substrate-binding domain"/>
    <property type="match status" value="1"/>
</dbReference>
<evidence type="ECO:0000259" key="3">
    <source>
        <dbReference type="Pfam" id="PF10421"/>
    </source>
</evidence>
<dbReference type="Gene3D" id="3.30.460.10">
    <property type="entry name" value="Beta Polymerase, domain 2"/>
    <property type="match status" value="1"/>
</dbReference>
<evidence type="ECO:0000313" key="4">
    <source>
        <dbReference type="EnsemblMetazoa" id="XP_038076643.1"/>
    </source>
</evidence>
<dbReference type="GO" id="GO:0016020">
    <property type="term" value="C:membrane"/>
    <property type="evidence" value="ECO:0007669"/>
    <property type="project" value="TreeGrafter"/>
</dbReference>
<dbReference type="GO" id="GO:0003725">
    <property type="term" value="F:double-stranded RNA binding"/>
    <property type="evidence" value="ECO:0007669"/>
    <property type="project" value="TreeGrafter"/>
</dbReference>
<sequence>MAYYRSQRKPLCLSPDKLEEWYNSLQEGTGSFNVHCRMAIDDVVTSIHRICSSNLVPFDVDRVVKSGSLGKGTVVKDLSDVDLVAFVNPPHLQPIIDVGPQEYKKQLAEVLKDMARALGQLQNVRSIDNKGFLITFKLINIGPRSGSVSIDLMATADCHLGVADNVKKLFDAMLRQQRSDRLYYSPAVIENQLAFVKGQPTAVKALIRLVKYWSYEFLPKGLQKSYKLELITIHCWESAGRPLRLDKAQGLRAVMLMLSNLSQLRVYWTLHYDAMRAEDVITRFQMRRPIVLDPSEPTDNVCSLYTEGDNMRLVRSAAQSALQSRLLQGVQVRQGWN</sequence>
<feature type="domain" description="2'-5'-oligoadenylate synthetase 1" evidence="3">
    <location>
        <begin position="180"/>
        <end position="327"/>
    </location>
</feature>
<evidence type="ECO:0000256" key="1">
    <source>
        <dbReference type="ARBA" id="ARBA00009526"/>
    </source>
</evidence>
<comment type="similarity">
    <text evidence="1">Belongs to the 2-5A synthase family.</text>
</comment>
<dbReference type="SUPFAM" id="SSF81301">
    <property type="entry name" value="Nucleotidyltransferase"/>
    <property type="match status" value="1"/>
</dbReference>
<dbReference type="Proteomes" id="UP000887568">
    <property type="component" value="Unplaced"/>
</dbReference>
<dbReference type="Pfam" id="PF01909">
    <property type="entry name" value="NTP_transf_2"/>
    <property type="match status" value="1"/>
</dbReference>
<dbReference type="Gene3D" id="1.10.1410.20">
    <property type="entry name" value="2'-5'-oligoadenylate synthetase 1, domain 2"/>
    <property type="match status" value="1"/>
</dbReference>
<dbReference type="OMA" id="MERAMIT"/>
<dbReference type="InterPro" id="IPR018952">
    <property type="entry name" value="2-5-oligoAdlate_synth_1_dom2/C"/>
</dbReference>
<dbReference type="OrthoDB" id="9978031at2759"/>
<dbReference type="GO" id="GO:0005654">
    <property type="term" value="C:nucleoplasm"/>
    <property type="evidence" value="ECO:0007669"/>
    <property type="project" value="TreeGrafter"/>
</dbReference>
<dbReference type="PANTHER" id="PTHR11258:SF11">
    <property type="entry name" value="C2H2-TYPE DOMAIN-CONTAINING PROTEIN"/>
    <property type="match status" value="1"/>
</dbReference>
<feature type="domain" description="Polymerase nucleotidyl transferase" evidence="2">
    <location>
        <begin position="57"/>
        <end position="108"/>
    </location>
</feature>
<dbReference type="EnsemblMetazoa" id="XM_038220715.1">
    <property type="protein sequence ID" value="XP_038076643.1"/>
    <property type="gene ID" value="LOC119744657"/>
</dbReference>
<name>A0A914BK30_PATMI</name>
<dbReference type="AlphaFoldDB" id="A0A914BK30"/>
<keyword evidence="5" id="KW-1185">Reference proteome</keyword>
<organism evidence="4 5">
    <name type="scientific">Patiria miniata</name>
    <name type="common">Bat star</name>
    <name type="synonym">Asterina miniata</name>
    <dbReference type="NCBI Taxonomy" id="46514"/>
    <lineage>
        <taxon>Eukaryota</taxon>
        <taxon>Metazoa</taxon>
        <taxon>Echinodermata</taxon>
        <taxon>Eleutherozoa</taxon>
        <taxon>Asterozoa</taxon>
        <taxon>Asteroidea</taxon>
        <taxon>Valvatacea</taxon>
        <taxon>Valvatida</taxon>
        <taxon>Asterinidae</taxon>
        <taxon>Patiria</taxon>
    </lineage>
</organism>
<dbReference type="GeneID" id="119744657"/>
<dbReference type="InterPro" id="IPR043519">
    <property type="entry name" value="NT_sf"/>
</dbReference>
<dbReference type="InterPro" id="IPR002934">
    <property type="entry name" value="Polymerase_NTP_transf_dom"/>
</dbReference>
<dbReference type="GO" id="GO:0001730">
    <property type="term" value="F:2'-5'-oligoadenylate synthetase activity"/>
    <property type="evidence" value="ECO:0007669"/>
    <property type="project" value="TreeGrafter"/>
</dbReference>
<evidence type="ECO:0000313" key="5">
    <source>
        <dbReference type="Proteomes" id="UP000887568"/>
    </source>
</evidence>
<proteinExistence type="inferred from homology"/>
<dbReference type="PANTHER" id="PTHR11258">
    <property type="entry name" value="2-5 OLIGOADENYLATE SYNTHETASE"/>
    <property type="match status" value="1"/>
</dbReference>
<dbReference type="RefSeq" id="XP_038076643.1">
    <property type="nucleotide sequence ID" value="XM_038220715.1"/>
</dbReference>
<protein>
    <submittedName>
        <fullName evidence="4">Uncharacterized protein</fullName>
    </submittedName>
</protein>
<reference evidence="4" key="1">
    <citation type="submission" date="2022-11" db="UniProtKB">
        <authorList>
            <consortium name="EnsemblMetazoa"/>
        </authorList>
    </citation>
    <scope>IDENTIFICATION</scope>
</reference>
<dbReference type="GO" id="GO:0005829">
    <property type="term" value="C:cytosol"/>
    <property type="evidence" value="ECO:0007669"/>
    <property type="project" value="TreeGrafter"/>
</dbReference>